<evidence type="ECO:0000313" key="2">
    <source>
        <dbReference type="EMBL" id="GID66813.1"/>
    </source>
</evidence>
<sequence>MTIREATVGLAVRHGALPANPVRDVGRLPKPRKAVQPMTFDEIRLRSLIGFAFLAIYFGGP</sequence>
<feature type="transmembrane region" description="Helical" evidence="1">
    <location>
        <begin position="43"/>
        <end position="60"/>
    </location>
</feature>
<evidence type="ECO:0000256" key="1">
    <source>
        <dbReference type="SAM" id="Phobius"/>
    </source>
</evidence>
<accession>A0A919IJZ6</accession>
<dbReference type="AlphaFoldDB" id="A0A919IJZ6"/>
<name>A0A919IJZ6_9ACTN</name>
<dbReference type="Proteomes" id="UP000619479">
    <property type="component" value="Unassembled WGS sequence"/>
</dbReference>
<keyword evidence="1" id="KW-0812">Transmembrane</keyword>
<keyword evidence="3" id="KW-1185">Reference proteome</keyword>
<keyword evidence="1" id="KW-0472">Membrane</keyword>
<gene>
    <name evidence="2" type="ORF">Acy02nite_46940</name>
</gene>
<comment type="caution">
    <text evidence="2">The sequence shown here is derived from an EMBL/GenBank/DDBJ whole genome shotgun (WGS) entry which is preliminary data.</text>
</comment>
<evidence type="ECO:0000313" key="3">
    <source>
        <dbReference type="Proteomes" id="UP000619479"/>
    </source>
</evidence>
<organism evidence="2 3">
    <name type="scientific">Actinoplanes cyaneus</name>
    <dbReference type="NCBI Taxonomy" id="52696"/>
    <lineage>
        <taxon>Bacteria</taxon>
        <taxon>Bacillati</taxon>
        <taxon>Actinomycetota</taxon>
        <taxon>Actinomycetes</taxon>
        <taxon>Micromonosporales</taxon>
        <taxon>Micromonosporaceae</taxon>
        <taxon>Actinoplanes</taxon>
    </lineage>
</organism>
<dbReference type="EMBL" id="BOMH01000036">
    <property type="protein sequence ID" value="GID66813.1"/>
    <property type="molecule type" value="Genomic_DNA"/>
</dbReference>
<protein>
    <submittedName>
        <fullName evidence="2">Uncharacterized protein</fullName>
    </submittedName>
</protein>
<proteinExistence type="predicted"/>
<keyword evidence="1" id="KW-1133">Transmembrane helix</keyword>
<reference evidence="2" key="1">
    <citation type="submission" date="2021-01" db="EMBL/GenBank/DDBJ databases">
        <title>Whole genome shotgun sequence of Actinoplanes cyaneus NBRC 14990.</title>
        <authorList>
            <person name="Komaki H."/>
            <person name="Tamura T."/>
        </authorList>
    </citation>
    <scope>NUCLEOTIDE SEQUENCE</scope>
    <source>
        <strain evidence="2">NBRC 14990</strain>
    </source>
</reference>
<dbReference type="RefSeq" id="WP_203743860.1">
    <property type="nucleotide sequence ID" value="NZ_BAAAUC010000001.1"/>
</dbReference>